<sequence length="131" mass="14793">MTVENNSKKRNGDIFLLTGTLRSVHLRTQQHITLQVLLDTGADRSFIDAKVADELGLPSLGTTTMNVKTFGAERPAKTQSTTTYLQAWDADGVQHQLRLYTQDNLTKNFSEAKLDEEDIQFIRRNHIQTST</sequence>
<protein>
    <recommendedName>
        <fullName evidence="2">Peptidase A2 domain-containing protein</fullName>
    </recommendedName>
</protein>
<dbReference type="InterPro" id="IPR001995">
    <property type="entry name" value="Peptidase_A2_cat"/>
</dbReference>
<dbReference type="Pfam" id="PF13650">
    <property type="entry name" value="Asp_protease_2"/>
    <property type="match status" value="1"/>
</dbReference>
<dbReference type="EMBL" id="JAVFWL010000006">
    <property type="protein sequence ID" value="KAK6765377.1"/>
    <property type="molecule type" value="Genomic_DNA"/>
</dbReference>
<dbReference type="Gene3D" id="2.40.70.10">
    <property type="entry name" value="Acid Proteases"/>
    <property type="match status" value="1"/>
</dbReference>
<reference evidence="3 4" key="1">
    <citation type="submission" date="2023-08" db="EMBL/GenBank/DDBJ databases">
        <title>A Necator americanus chromosomal reference genome.</title>
        <authorList>
            <person name="Ilik V."/>
            <person name="Petrzelkova K.J."/>
            <person name="Pardy F."/>
            <person name="Fuh T."/>
            <person name="Niatou-Singa F.S."/>
            <person name="Gouil Q."/>
            <person name="Baker L."/>
            <person name="Ritchie M.E."/>
            <person name="Jex A.R."/>
            <person name="Gazzola D."/>
            <person name="Li H."/>
            <person name="Toshio Fujiwara R."/>
            <person name="Zhan B."/>
            <person name="Aroian R.V."/>
            <person name="Pafco B."/>
            <person name="Schwarz E.M."/>
        </authorList>
    </citation>
    <scope>NUCLEOTIDE SEQUENCE [LARGE SCALE GENOMIC DNA]</scope>
    <source>
        <strain evidence="3 4">Aroian</strain>
        <tissue evidence="3">Whole animal</tissue>
    </source>
</reference>
<evidence type="ECO:0000313" key="3">
    <source>
        <dbReference type="EMBL" id="KAK6765377.1"/>
    </source>
</evidence>
<keyword evidence="4" id="KW-1185">Reference proteome</keyword>
<name>A0ABR1ERV2_NECAM</name>
<dbReference type="InterPro" id="IPR001969">
    <property type="entry name" value="Aspartic_peptidase_AS"/>
</dbReference>
<gene>
    <name evidence="3" type="primary">Necator_chrX.g25504</name>
    <name evidence="3" type="ORF">RB195_025338</name>
</gene>
<comment type="caution">
    <text evidence="3">The sequence shown here is derived from an EMBL/GenBank/DDBJ whole genome shotgun (WGS) entry which is preliminary data.</text>
</comment>
<proteinExistence type="predicted"/>
<evidence type="ECO:0000256" key="1">
    <source>
        <dbReference type="ARBA" id="ARBA00022801"/>
    </source>
</evidence>
<evidence type="ECO:0000259" key="2">
    <source>
        <dbReference type="PROSITE" id="PS50175"/>
    </source>
</evidence>
<organism evidence="3 4">
    <name type="scientific">Necator americanus</name>
    <name type="common">Human hookworm</name>
    <dbReference type="NCBI Taxonomy" id="51031"/>
    <lineage>
        <taxon>Eukaryota</taxon>
        <taxon>Metazoa</taxon>
        <taxon>Ecdysozoa</taxon>
        <taxon>Nematoda</taxon>
        <taxon>Chromadorea</taxon>
        <taxon>Rhabditida</taxon>
        <taxon>Rhabditina</taxon>
        <taxon>Rhabditomorpha</taxon>
        <taxon>Strongyloidea</taxon>
        <taxon>Ancylostomatidae</taxon>
        <taxon>Bunostominae</taxon>
        <taxon>Necator</taxon>
    </lineage>
</organism>
<keyword evidence="1" id="KW-0378">Hydrolase</keyword>
<dbReference type="InterPro" id="IPR021109">
    <property type="entry name" value="Peptidase_aspartic_dom_sf"/>
</dbReference>
<accession>A0ABR1ERV2</accession>
<evidence type="ECO:0000313" key="4">
    <source>
        <dbReference type="Proteomes" id="UP001303046"/>
    </source>
</evidence>
<dbReference type="PROSITE" id="PS50175">
    <property type="entry name" value="ASP_PROT_RETROV"/>
    <property type="match status" value="1"/>
</dbReference>
<dbReference type="Proteomes" id="UP001303046">
    <property type="component" value="Unassembled WGS sequence"/>
</dbReference>
<feature type="domain" description="Peptidase A2" evidence="2">
    <location>
        <begin position="34"/>
        <end position="47"/>
    </location>
</feature>
<dbReference type="SUPFAM" id="SSF50630">
    <property type="entry name" value="Acid proteases"/>
    <property type="match status" value="1"/>
</dbReference>
<dbReference type="PROSITE" id="PS00141">
    <property type="entry name" value="ASP_PROTEASE"/>
    <property type="match status" value="1"/>
</dbReference>